<evidence type="ECO:0000256" key="4">
    <source>
        <dbReference type="ARBA" id="ARBA00022801"/>
    </source>
</evidence>
<evidence type="ECO:0000256" key="6">
    <source>
        <dbReference type="ARBA" id="ARBA00023157"/>
    </source>
</evidence>
<evidence type="ECO:0000313" key="7">
    <source>
        <dbReference type="EMBL" id="CDQ59060.1"/>
    </source>
</evidence>
<dbReference type="GO" id="GO:0016740">
    <property type="term" value="F:transferase activity"/>
    <property type="evidence" value="ECO:0007669"/>
    <property type="project" value="UniProtKB-KW"/>
</dbReference>
<organism evidence="7 8">
    <name type="scientific">Oncorhynchus mykiss</name>
    <name type="common">Rainbow trout</name>
    <name type="synonym">Salmo gairdneri</name>
    <dbReference type="NCBI Taxonomy" id="8022"/>
    <lineage>
        <taxon>Eukaryota</taxon>
        <taxon>Metazoa</taxon>
        <taxon>Chordata</taxon>
        <taxon>Craniata</taxon>
        <taxon>Vertebrata</taxon>
        <taxon>Euteleostomi</taxon>
        <taxon>Actinopterygii</taxon>
        <taxon>Neopterygii</taxon>
        <taxon>Teleostei</taxon>
        <taxon>Protacanthopterygii</taxon>
        <taxon>Salmoniformes</taxon>
        <taxon>Salmonidae</taxon>
        <taxon>Salmoninae</taxon>
        <taxon>Oncorhynchus</taxon>
    </lineage>
</organism>
<proteinExistence type="inferred from homology"/>
<keyword evidence="5" id="KW-0520">NAD</keyword>
<keyword evidence="3" id="KW-0808">Transferase</keyword>
<dbReference type="GO" id="GO:0016849">
    <property type="term" value="F:phosphorus-oxygen lyase activity"/>
    <property type="evidence" value="ECO:0007669"/>
    <property type="project" value="TreeGrafter"/>
</dbReference>
<protein>
    <recommendedName>
        <fullName evidence="2">ADP-ribosyl cyclase/cyclic ADP-ribose hydrolase</fullName>
        <ecNumber evidence="2">3.2.2.6</ecNumber>
    </recommendedName>
</protein>
<dbReference type="GO" id="GO:0005886">
    <property type="term" value="C:plasma membrane"/>
    <property type="evidence" value="ECO:0007669"/>
    <property type="project" value="TreeGrafter"/>
</dbReference>
<reference evidence="7" key="2">
    <citation type="submission" date="2014-03" db="EMBL/GenBank/DDBJ databases">
        <authorList>
            <person name="Genoscope - CEA"/>
        </authorList>
    </citation>
    <scope>NUCLEOTIDE SEQUENCE</scope>
</reference>
<evidence type="ECO:0000256" key="5">
    <source>
        <dbReference type="ARBA" id="ARBA00023027"/>
    </source>
</evidence>
<evidence type="ECO:0000256" key="1">
    <source>
        <dbReference type="ARBA" id="ARBA00005406"/>
    </source>
</evidence>
<dbReference type="SUPFAM" id="SSF52309">
    <property type="entry name" value="N-(deoxy)ribosyltransferase-like"/>
    <property type="match status" value="1"/>
</dbReference>
<dbReference type="PaxDb" id="8022-A0A060W3A3"/>
<evidence type="ECO:0000256" key="3">
    <source>
        <dbReference type="ARBA" id="ARBA00022679"/>
    </source>
</evidence>
<comment type="similarity">
    <text evidence="1">Belongs to the ADP-ribosyl cyclase family.</text>
</comment>
<evidence type="ECO:0000256" key="2">
    <source>
        <dbReference type="ARBA" id="ARBA00011982"/>
    </source>
</evidence>
<dbReference type="GO" id="GO:0061809">
    <property type="term" value="F:NAD+ nucleosidase activity, cyclic ADP-ribose generating"/>
    <property type="evidence" value="ECO:0007669"/>
    <property type="project" value="UniProtKB-EC"/>
</dbReference>
<name>A0A060W3A3_ONCMY</name>
<dbReference type="EMBL" id="FR904316">
    <property type="protein sequence ID" value="CDQ59060.1"/>
    <property type="molecule type" value="Genomic_DNA"/>
</dbReference>
<gene>
    <name evidence="7" type="ORF">GSONMT00079153001</name>
</gene>
<dbReference type="AlphaFoldDB" id="A0A060W3A3"/>
<sequence>MCFSLLGFDFNSCPDWSTCVHHPVYSLWRQASQNFAAAACGNITVLLNGSIENAFNRKSMFGGVELDSLNPRMVDHVNIKVVANLEGPFIESCTQGSIVDLINVLQTRGFRWTCTDSDLTLMILQCIQNPQQFSCLPCANSLLHRQRPHL</sequence>
<dbReference type="Proteomes" id="UP000193380">
    <property type="component" value="Unassembled WGS sequence"/>
</dbReference>
<accession>A0A060W3A3</accession>
<dbReference type="Pfam" id="PF02267">
    <property type="entry name" value="Rib_hydrolayse"/>
    <property type="match status" value="1"/>
</dbReference>
<dbReference type="EC" id="3.2.2.6" evidence="2"/>
<reference evidence="7" key="1">
    <citation type="journal article" date="2014" name="Nat. Commun.">
        <title>The rainbow trout genome provides novel insights into evolution after whole-genome duplication in vertebrates.</title>
        <authorList>
            <person name="Berthelot C."/>
            <person name="Brunet F."/>
            <person name="Chalopin D."/>
            <person name="Juanchich A."/>
            <person name="Bernard M."/>
            <person name="Noel B."/>
            <person name="Bento P."/>
            <person name="Da Silva C."/>
            <person name="Labadie K."/>
            <person name="Alberti A."/>
            <person name="Aury J.M."/>
            <person name="Louis A."/>
            <person name="Dehais P."/>
            <person name="Bardou P."/>
            <person name="Montfort J."/>
            <person name="Klopp C."/>
            <person name="Cabau C."/>
            <person name="Gaspin C."/>
            <person name="Thorgaard G.H."/>
            <person name="Boussaha M."/>
            <person name="Quillet E."/>
            <person name="Guyomard R."/>
            <person name="Galiana D."/>
            <person name="Bobe J."/>
            <person name="Volff J.N."/>
            <person name="Genet C."/>
            <person name="Wincker P."/>
            <person name="Jaillon O."/>
            <person name="Roest Crollius H."/>
            <person name="Guiguen Y."/>
        </authorList>
    </citation>
    <scope>NUCLEOTIDE SEQUENCE [LARGE SCALE GENOMIC DNA]</scope>
</reference>
<keyword evidence="4" id="KW-0378">Hydrolase</keyword>
<evidence type="ECO:0000313" key="8">
    <source>
        <dbReference type="Proteomes" id="UP000193380"/>
    </source>
</evidence>
<dbReference type="InterPro" id="IPR003193">
    <property type="entry name" value="ADP-ribosyl_cyclase"/>
</dbReference>
<dbReference type="GO" id="GO:0030890">
    <property type="term" value="P:positive regulation of B cell proliferation"/>
    <property type="evidence" value="ECO:0007669"/>
    <property type="project" value="TreeGrafter"/>
</dbReference>
<dbReference type="PANTHER" id="PTHR10912">
    <property type="entry name" value="ADP-RIBOSYL CYCLASE"/>
    <property type="match status" value="1"/>
</dbReference>
<dbReference type="Gene3D" id="3.40.50.720">
    <property type="entry name" value="NAD(P)-binding Rossmann-like Domain"/>
    <property type="match status" value="1"/>
</dbReference>
<keyword evidence="6" id="KW-1015">Disulfide bond</keyword>
<dbReference type="PANTHER" id="PTHR10912:SF8">
    <property type="entry name" value="ADP-RIBOSYL CYCLASE_CYCLIC ADP-RIBOSE HYDROLASE"/>
    <property type="match status" value="1"/>
</dbReference>
<dbReference type="STRING" id="8022.A0A060W3A3"/>